<dbReference type="InterPro" id="IPR005521">
    <property type="entry name" value="Attacin_C"/>
</dbReference>
<evidence type="ECO:0000256" key="5">
    <source>
        <dbReference type="ARBA" id="ARBA00022588"/>
    </source>
</evidence>
<comment type="caution">
    <text evidence="9">The sequence shown here is derived from an EMBL/GenBank/DDBJ whole genome shotgun (WGS) entry which is preliminary data.</text>
</comment>
<keyword evidence="7" id="KW-0044">Antibiotic</keyword>
<comment type="subcellular location">
    <subcellularLocation>
        <location evidence="1">Secreted</location>
    </subcellularLocation>
</comment>
<sequence length="315" mass="34512">MVRIAWDEISHSWARTWGASSESASRSWRAGRIATTDSRREKWLSSDNHELDAVAWDDFLTNWTILSTRFPSLSRIPYKTSQYAPALIQSCRLPLRLDGFLPKRFELHYCLYIKPVEMSDKLQWSQTKHLDGSKDIGVSLGTGTGLNARGFVDSYKDSKPGFAKQNAHNYNSIGGGLSLNCPKGHEIGVGASHMPAFGNEVGASAKLNLMKTDSHKLDANAFASKSFPHNGAPPSVTHGGSLNYQFKDKFNAAAGMSQTSAMGMHQKRYDAGAGVNLFKTPTTSLDCNFGASKTVSPFGSTPWQSGGYCSLRKKF</sequence>
<evidence type="ECO:0000259" key="8">
    <source>
        <dbReference type="Pfam" id="PF03769"/>
    </source>
</evidence>
<dbReference type="GO" id="GO:0045087">
    <property type="term" value="P:innate immune response"/>
    <property type="evidence" value="ECO:0007669"/>
    <property type="project" value="UniProtKB-KW"/>
</dbReference>
<feature type="domain" description="Attacin C-terminal" evidence="8">
    <location>
        <begin position="195"/>
        <end position="315"/>
    </location>
</feature>
<dbReference type="Pfam" id="PF03769">
    <property type="entry name" value="Attacin_C"/>
    <property type="match status" value="1"/>
</dbReference>
<accession>A0A4C1W571</accession>
<evidence type="ECO:0000256" key="2">
    <source>
        <dbReference type="ARBA" id="ARBA00007550"/>
    </source>
</evidence>
<evidence type="ECO:0000256" key="6">
    <source>
        <dbReference type="ARBA" id="ARBA00022859"/>
    </source>
</evidence>
<comment type="similarity">
    <text evidence="2">Belongs to the attacin/sarcotoxin-2 family.</text>
</comment>
<evidence type="ECO:0000256" key="1">
    <source>
        <dbReference type="ARBA" id="ARBA00004613"/>
    </source>
</evidence>
<evidence type="ECO:0000256" key="3">
    <source>
        <dbReference type="ARBA" id="ARBA00022525"/>
    </source>
</evidence>
<proteinExistence type="inferred from homology"/>
<evidence type="ECO:0000256" key="4">
    <source>
        <dbReference type="ARBA" id="ARBA00022529"/>
    </source>
</evidence>
<organism evidence="9 10">
    <name type="scientific">Eumeta variegata</name>
    <name type="common">Bagworm moth</name>
    <name type="synonym">Eumeta japonica</name>
    <dbReference type="NCBI Taxonomy" id="151549"/>
    <lineage>
        <taxon>Eukaryota</taxon>
        <taxon>Metazoa</taxon>
        <taxon>Ecdysozoa</taxon>
        <taxon>Arthropoda</taxon>
        <taxon>Hexapoda</taxon>
        <taxon>Insecta</taxon>
        <taxon>Pterygota</taxon>
        <taxon>Neoptera</taxon>
        <taxon>Endopterygota</taxon>
        <taxon>Lepidoptera</taxon>
        <taxon>Glossata</taxon>
        <taxon>Ditrysia</taxon>
        <taxon>Tineoidea</taxon>
        <taxon>Psychidae</taxon>
        <taxon>Oiketicinae</taxon>
        <taxon>Eumeta</taxon>
    </lineage>
</organism>
<evidence type="ECO:0000313" key="10">
    <source>
        <dbReference type="Proteomes" id="UP000299102"/>
    </source>
</evidence>
<evidence type="ECO:0000313" key="9">
    <source>
        <dbReference type="EMBL" id="GBP46211.1"/>
    </source>
</evidence>
<dbReference type="AlphaFoldDB" id="A0A4C1W571"/>
<name>A0A4C1W571_EUMVA</name>
<protein>
    <submittedName>
        <fullName evidence="9">Defense protein 3</fullName>
    </submittedName>
</protein>
<dbReference type="OrthoDB" id="7441167at2759"/>
<keyword evidence="4" id="KW-0929">Antimicrobial</keyword>
<dbReference type="GO" id="GO:0005576">
    <property type="term" value="C:extracellular region"/>
    <property type="evidence" value="ECO:0007669"/>
    <property type="project" value="UniProtKB-SubCell"/>
</dbReference>
<keyword evidence="3" id="KW-0964">Secreted</keyword>
<keyword evidence="5" id="KW-0399">Innate immunity</keyword>
<reference evidence="9 10" key="1">
    <citation type="journal article" date="2019" name="Commun. Biol.">
        <title>The bagworm genome reveals a unique fibroin gene that provides high tensile strength.</title>
        <authorList>
            <person name="Kono N."/>
            <person name="Nakamura H."/>
            <person name="Ohtoshi R."/>
            <person name="Tomita M."/>
            <person name="Numata K."/>
            <person name="Arakawa K."/>
        </authorList>
    </citation>
    <scope>NUCLEOTIDE SEQUENCE [LARGE SCALE GENOMIC DNA]</scope>
</reference>
<keyword evidence="6" id="KW-0391">Immunity</keyword>
<keyword evidence="10" id="KW-1185">Reference proteome</keyword>
<evidence type="ECO:0000256" key="7">
    <source>
        <dbReference type="ARBA" id="ARBA00023022"/>
    </source>
</evidence>
<gene>
    <name evidence="9" type="ORF">EVAR_82210_1</name>
</gene>
<dbReference type="EMBL" id="BGZK01000479">
    <property type="protein sequence ID" value="GBP46211.1"/>
    <property type="molecule type" value="Genomic_DNA"/>
</dbReference>
<dbReference type="GO" id="GO:0042742">
    <property type="term" value="P:defense response to bacterium"/>
    <property type="evidence" value="ECO:0007669"/>
    <property type="project" value="UniProtKB-KW"/>
</dbReference>
<dbReference type="Proteomes" id="UP000299102">
    <property type="component" value="Unassembled WGS sequence"/>
</dbReference>